<keyword evidence="2" id="KW-0812">Transmembrane</keyword>
<keyword evidence="2" id="KW-1133">Transmembrane helix</keyword>
<sequence>MSQSQSQFFPSALLTLLLPFSISLFLYLSITHLLLPLWRSQSSNLPLDTVSEIARRAKSQVKERVGRLVGRFRKREEWDEDDGEEEDEGSGMLNYEEDRGRLWRGSVPPPGRSGWKGSQAHPTPQGHSGEYKGDLMAPKMLDTAPVALENA</sequence>
<feature type="compositionally biased region" description="Acidic residues" evidence="1">
    <location>
        <begin position="78"/>
        <end position="89"/>
    </location>
</feature>
<protein>
    <submittedName>
        <fullName evidence="3">Uncharacterized protein</fullName>
    </submittedName>
</protein>
<evidence type="ECO:0000313" key="4">
    <source>
        <dbReference type="Proteomes" id="UP000304951"/>
    </source>
</evidence>
<evidence type="ECO:0000256" key="2">
    <source>
        <dbReference type="SAM" id="Phobius"/>
    </source>
</evidence>
<dbReference type="EMBL" id="QZAF01000060">
    <property type="protein sequence ID" value="THV74530.1"/>
    <property type="molecule type" value="Genomic_DNA"/>
</dbReference>
<name>A0A4S8STS0_AURPU</name>
<keyword evidence="2" id="KW-0472">Membrane</keyword>
<comment type="caution">
    <text evidence="3">The sequence shown here is derived from an EMBL/GenBank/DDBJ whole genome shotgun (WGS) entry which is preliminary data.</text>
</comment>
<accession>A0A4S8STS0</accession>
<feature type="region of interest" description="Disordered" evidence="1">
    <location>
        <begin position="75"/>
        <end position="151"/>
    </location>
</feature>
<gene>
    <name evidence="3" type="ORF">D6D28_02505</name>
</gene>
<dbReference type="Proteomes" id="UP000304951">
    <property type="component" value="Unassembled WGS sequence"/>
</dbReference>
<organism evidence="3 4">
    <name type="scientific">Aureobasidium pullulans</name>
    <name type="common">Black yeast</name>
    <name type="synonym">Pullularia pullulans</name>
    <dbReference type="NCBI Taxonomy" id="5580"/>
    <lineage>
        <taxon>Eukaryota</taxon>
        <taxon>Fungi</taxon>
        <taxon>Dikarya</taxon>
        <taxon>Ascomycota</taxon>
        <taxon>Pezizomycotina</taxon>
        <taxon>Dothideomycetes</taxon>
        <taxon>Dothideomycetidae</taxon>
        <taxon>Dothideales</taxon>
        <taxon>Saccotheciaceae</taxon>
        <taxon>Aureobasidium</taxon>
    </lineage>
</organism>
<reference evidence="3 4" key="1">
    <citation type="submission" date="2018-10" db="EMBL/GenBank/DDBJ databases">
        <title>Fifty Aureobasidium pullulans genomes reveal a recombining polyextremotolerant generalist.</title>
        <authorList>
            <person name="Gostincar C."/>
            <person name="Turk M."/>
            <person name="Zajc J."/>
            <person name="Gunde-Cimerman N."/>
        </authorList>
    </citation>
    <scope>NUCLEOTIDE SEQUENCE [LARGE SCALE GENOMIC DNA]</scope>
    <source>
        <strain evidence="3 4">EXF-11900</strain>
    </source>
</reference>
<proteinExistence type="predicted"/>
<evidence type="ECO:0000256" key="1">
    <source>
        <dbReference type="SAM" id="MobiDB-lite"/>
    </source>
</evidence>
<dbReference type="AlphaFoldDB" id="A0A4S8STS0"/>
<feature type="transmembrane region" description="Helical" evidence="2">
    <location>
        <begin position="12"/>
        <end position="35"/>
    </location>
</feature>
<evidence type="ECO:0000313" key="3">
    <source>
        <dbReference type="EMBL" id="THV74530.1"/>
    </source>
</evidence>